<dbReference type="InterPro" id="IPR024079">
    <property type="entry name" value="MetalloPept_cat_dom_sf"/>
</dbReference>
<proteinExistence type="predicted"/>
<organism evidence="2 3">
    <name type="scientific">Streptomyces longisporoflavus</name>
    <dbReference type="NCBI Taxonomy" id="28044"/>
    <lineage>
        <taxon>Bacteria</taxon>
        <taxon>Bacillati</taxon>
        <taxon>Actinomycetota</taxon>
        <taxon>Actinomycetes</taxon>
        <taxon>Kitasatosporales</taxon>
        <taxon>Streptomycetaceae</taxon>
        <taxon>Streptomyces</taxon>
    </lineage>
</organism>
<dbReference type="RefSeq" id="WP_397718463.1">
    <property type="nucleotide sequence ID" value="NZ_JBIRGN010000012.1"/>
</dbReference>
<feature type="region of interest" description="Disordered" evidence="1">
    <location>
        <begin position="110"/>
        <end position="134"/>
    </location>
</feature>
<keyword evidence="3" id="KW-1185">Reference proteome</keyword>
<dbReference type="SUPFAM" id="SSF55486">
    <property type="entry name" value="Metalloproteases ('zincins'), catalytic domain"/>
    <property type="match status" value="1"/>
</dbReference>
<comment type="caution">
    <text evidence="2">The sequence shown here is derived from an EMBL/GenBank/DDBJ whole genome shotgun (WGS) entry which is preliminary data.</text>
</comment>
<name>A0ABW7R397_9ACTN</name>
<reference evidence="2 3" key="1">
    <citation type="submission" date="2024-10" db="EMBL/GenBank/DDBJ databases">
        <title>The Natural Products Discovery Center: Release of the First 8490 Sequenced Strains for Exploring Actinobacteria Biosynthetic Diversity.</title>
        <authorList>
            <person name="Kalkreuter E."/>
            <person name="Kautsar S.A."/>
            <person name="Yang D."/>
            <person name="Bader C.D."/>
            <person name="Teijaro C.N."/>
            <person name="Fluegel L."/>
            <person name="Davis C.M."/>
            <person name="Simpson J.R."/>
            <person name="Lauterbach L."/>
            <person name="Steele A.D."/>
            <person name="Gui C."/>
            <person name="Meng S."/>
            <person name="Li G."/>
            <person name="Viehrig K."/>
            <person name="Ye F."/>
            <person name="Su P."/>
            <person name="Kiefer A.F."/>
            <person name="Nichols A."/>
            <person name="Cepeda A.J."/>
            <person name="Yan W."/>
            <person name="Fan B."/>
            <person name="Jiang Y."/>
            <person name="Adhikari A."/>
            <person name="Zheng C.-J."/>
            <person name="Schuster L."/>
            <person name="Cowan T.M."/>
            <person name="Smanski M.J."/>
            <person name="Chevrette M.G."/>
            <person name="De Carvalho L.P.S."/>
            <person name="Shen B."/>
        </authorList>
    </citation>
    <scope>NUCLEOTIDE SEQUENCE [LARGE SCALE GENOMIC DNA]</scope>
    <source>
        <strain evidence="2 3">NPDC017990</strain>
    </source>
</reference>
<evidence type="ECO:0000256" key="1">
    <source>
        <dbReference type="SAM" id="MobiDB-lite"/>
    </source>
</evidence>
<dbReference type="EMBL" id="JBIRGQ010000012">
    <property type="protein sequence ID" value="MFH8551507.1"/>
    <property type="molecule type" value="Genomic_DNA"/>
</dbReference>
<gene>
    <name evidence="2" type="ORF">ACH4F9_41665</name>
</gene>
<dbReference type="Proteomes" id="UP001610818">
    <property type="component" value="Unassembled WGS sequence"/>
</dbReference>
<evidence type="ECO:0000313" key="3">
    <source>
        <dbReference type="Proteomes" id="UP001610818"/>
    </source>
</evidence>
<dbReference type="Gene3D" id="3.40.390.10">
    <property type="entry name" value="Collagenase (Catalytic Domain)"/>
    <property type="match status" value="1"/>
</dbReference>
<accession>A0ABW7R397</accession>
<evidence type="ECO:0000313" key="2">
    <source>
        <dbReference type="EMBL" id="MFH8551507.1"/>
    </source>
</evidence>
<evidence type="ECO:0008006" key="4">
    <source>
        <dbReference type="Google" id="ProtNLM"/>
    </source>
</evidence>
<sequence>MLFTVNTVVHHGGSWRGWFLIRVRECVPQCEGRLGRARYEDSPLPCERSPVRPCPSRLVISSPTCLKGAEYHARDTQRPRGAPHGALLFATLLALSLVSAPASAAQAMAPATCMGGQKDSRGRSSVDSGEVAWEDESRFDDARRHAHRAWSHRGLDRVRFPADDASRIADLEWSDVATTRPPWKGVLGRWKGLHGTDTLKLNKAYLGAGKLYGDTSSRRMIAAHELGHALGFCHKNPASYRSLMAPNTFDMPSNGAPASRDRKNYHALWG</sequence>
<protein>
    <recommendedName>
        <fullName evidence="4">Matrixin family metalloprotease</fullName>
    </recommendedName>
</protein>